<protein>
    <submittedName>
        <fullName evidence="2">Uncharacterized protein</fullName>
    </submittedName>
</protein>
<keyword evidence="3" id="KW-1185">Reference proteome</keyword>
<keyword evidence="1" id="KW-1133">Transmembrane helix</keyword>
<dbReference type="RefSeq" id="WP_139445589.1">
    <property type="nucleotide sequence ID" value="NZ_SMDR01000001.1"/>
</dbReference>
<evidence type="ECO:0000313" key="2">
    <source>
        <dbReference type="EMBL" id="TNJ34797.1"/>
    </source>
</evidence>
<dbReference type="AlphaFoldDB" id="A0A5C4RVU5"/>
<dbReference type="EMBL" id="SMDR01000001">
    <property type="protein sequence ID" value="TNJ34797.1"/>
    <property type="molecule type" value="Genomic_DNA"/>
</dbReference>
<name>A0A5C4RVU5_9GAMM</name>
<reference evidence="2 3" key="1">
    <citation type="submission" date="2019-03" db="EMBL/GenBank/DDBJ databases">
        <title>Arenimonas daejeonensis sp. nov., isolated from compost.</title>
        <authorList>
            <person name="Jeon C.O."/>
        </authorList>
    </citation>
    <scope>NUCLEOTIDE SEQUENCE [LARGE SCALE GENOMIC DNA]</scope>
    <source>
        <strain evidence="2 3">R29</strain>
    </source>
</reference>
<feature type="transmembrane region" description="Helical" evidence="1">
    <location>
        <begin position="45"/>
        <end position="64"/>
    </location>
</feature>
<sequence length="136" mass="14089">MRTARFPLILRRLLVVDAITCLAMGAALIFATSPLAELTRLPPDLLLAAGLVLLPIAGFMLVLARRLSPSPAGVRVVIAGNVLWVLASVLLPLSPQIDPSGIGLLGLMAQAAGVAMLAALEQYALGWTNTAAARTA</sequence>
<evidence type="ECO:0000313" key="3">
    <source>
        <dbReference type="Proteomes" id="UP000305760"/>
    </source>
</evidence>
<gene>
    <name evidence="2" type="ORF">E1B00_03165</name>
</gene>
<organism evidence="2 3">
    <name type="scientific">Arenimonas terrae</name>
    <dbReference type="NCBI Taxonomy" id="2546226"/>
    <lineage>
        <taxon>Bacteria</taxon>
        <taxon>Pseudomonadati</taxon>
        <taxon>Pseudomonadota</taxon>
        <taxon>Gammaproteobacteria</taxon>
        <taxon>Lysobacterales</taxon>
        <taxon>Lysobacteraceae</taxon>
        <taxon>Arenimonas</taxon>
    </lineage>
</organism>
<proteinExistence type="predicted"/>
<comment type="caution">
    <text evidence="2">The sequence shown here is derived from an EMBL/GenBank/DDBJ whole genome shotgun (WGS) entry which is preliminary data.</text>
</comment>
<feature type="transmembrane region" description="Helical" evidence="1">
    <location>
        <begin position="100"/>
        <end position="120"/>
    </location>
</feature>
<evidence type="ECO:0000256" key="1">
    <source>
        <dbReference type="SAM" id="Phobius"/>
    </source>
</evidence>
<dbReference type="Proteomes" id="UP000305760">
    <property type="component" value="Unassembled WGS sequence"/>
</dbReference>
<keyword evidence="1" id="KW-0472">Membrane</keyword>
<feature type="transmembrane region" description="Helical" evidence="1">
    <location>
        <begin position="12"/>
        <end position="33"/>
    </location>
</feature>
<keyword evidence="1" id="KW-0812">Transmembrane</keyword>
<feature type="transmembrane region" description="Helical" evidence="1">
    <location>
        <begin position="76"/>
        <end position="94"/>
    </location>
</feature>
<accession>A0A5C4RVU5</accession>